<accession>A0A9X5BEF1</accession>
<evidence type="ECO:0000313" key="1">
    <source>
        <dbReference type="EMBL" id="NBJ92210.1"/>
    </source>
</evidence>
<sequence length="130" mass="14959">MGGISSDISSVKGEDKIMRRRTTTQKLQQAITNNLLHIVKAEVYYKTSRKTETIDTDKFKDSLDFLCESDVFADFVDWHYERNISAKDEYILDSGAMNPYSENVVTVYLRVADGMNGEDIDRTLLFLEEE</sequence>
<keyword evidence="2" id="KW-1185">Reference proteome</keyword>
<gene>
    <name evidence="1" type="ORF">D5281_06285</name>
</gene>
<name>A0A9X5BEF1_9FIRM</name>
<organism evidence="1 2">
    <name type="scientific">Parablautia muri</name>
    <dbReference type="NCBI Taxonomy" id="2320879"/>
    <lineage>
        <taxon>Bacteria</taxon>
        <taxon>Bacillati</taxon>
        <taxon>Bacillota</taxon>
        <taxon>Clostridia</taxon>
        <taxon>Lachnospirales</taxon>
        <taxon>Lachnospiraceae</taxon>
        <taxon>Parablautia</taxon>
    </lineage>
</organism>
<reference evidence="1" key="1">
    <citation type="submission" date="2018-09" db="EMBL/GenBank/DDBJ databases">
        <title>Murine metabolic-syndrome-specific gut microbial biobank.</title>
        <authorList>
            <person name="Liu C."/>
        </authorList>
    </citation>
    <scope>NUCLEOTIDE SEQUENCE</scope>
    <source>
        <strain evidence="1">D42-62</strain>
    </source>
</reference>
<evidence type="ECO:0000313" key="2">
    <source>
        <dbReference type="Proteomes" id="UP001154420"/>
    </source>
</evidence>
<dbReference type="Proteomes" id="UP001154420">
    <property type="component" value="Unassembled WGS sequence"/>
</dbReference>
<dbReference type="AlphaFoldDB" id="A0A9X5BEF1"/>
<comment type="caution">
    <text evidence="1">The sequence shown here is derived from an EMBL/GenBank/DDBJ whole genome shotgun (WGS) entry which is preliminary data.</text>
</comment>
<protein>
    <submittedName>
        <fullName evidence="1">Uncharacterized protein</fullName>
    </submittedName>
</protein>
<proteinExistence type="predicted"/>
<dbReference type="EMBL" id="QZDT01000006">
    <property type="protein sequence ID" value="NBJ92210.1"/>
    <property type="molecule type" value="Genomic_DNA"/>
</dbReference>